<feature type="compositionally biased region" description="Polar residues" evidence="1">
    <location>
        <begin position="689"/>
        <end position="725"/>
    </location>
</feature>
<feature type="domain" description="RanBD1" evidence="2">
    <location>
        <begin position="1100"/>
        <end position="1247"/>
    </location>
</feature>
<feature type="compositionally biased region" description="Basic and acidic residues" evidence="1">
    <location>
        <begin position="1001"/>
        <end position="1012"/>
    </location>
</feature>
<dbReference type="PANTHER" id="PTHR38697:SF1">
    <property type="entry name" value="NUCLEAR PORE COMPLEX PROTEIN SIMILAR TO S. CEREVISIAE NUP2 (EUROFUNG)"/>
    <property type="match status" value="1"/>
</dbReference>
<evidence type="ECO:0000313" key="3">
    <source>
        <dbReference type="EMBL" id="KAK5171166.1"/>
    </source>
</evidence>
<feature type="compositionally biased region" description="Low complexity" evidence="1">
    <location>
        <begin position="98"/>
        <end position="127"/>
    </location>
</feature>
<feature type="compositionally biased region" description="Basic and acidic residues" evidence="1">
    <location>
        <begin position="1"/>
        <end position="15"/>
    </location>
</feature>
<feature type="compositionally biased region" description="Polar residues" evidence="1">
    <location>
        <begin position="439"/>
        <end position="473"/>
    </location>
</feature>
<reference evidence="3 4" key="1">
    <citation type="submission" date="2023-08" db="EMBL/GenBank/DDBJ databases">
        <title>Black Yeasts Isolated from many extreme environments.</title>
        <authorList>
            <person name="Coleine C."/>
            <person name="Stajich J.E."/>
            <person name="Selbmann L."/>
        </authorList>
    </citation>
    <scope>NUCLEOTIDE SEQUENCE [LARGE SCALE GENOMIC DNA]</scope>
    <source>
        <strain evidence="3 4">CCFEE 5935</strain>
    </source>
</reference>
<feature type="compositionally biased region" description="Polar residues" evidence="1">
    <location>
        <begin position="743"/>
        <end position="757"/>
    </location>
</feature>
<feature type="compositionally biased region" description="Polar residues" evidence="1">
    <location>
        <begin position="1071"/>
        <end position="1085"/>
    </location>
</feature>
<organism evidence="3 4">
    <name type="scientific">Saxophila tyrrhenica</name>
    <dbReference type="NCBI Taxonomy" id="1690608"/>
    <lineage>
        <taxon>Eukaryota</taxon>
        <taxon>Fungi</taxon>
        <taxon>Dikarya</taxon>
        <taxon>Ascomycota</taxon>
        <taxon>Pezizomycotina</taxon>
        <taxon>Dothideomycetes</taxon>
        <taxon>Dothideomycetidae</taxon>
        <taxon>Mycosphaerellales</taxon>
        <taxon>Extremaceae</taxon>
        <taxon>Saxophila</taxon>
    </lineage>
</organism>
<evidence type="ECO:0000259" key="2">
    <source>
        <dbReference type="PROSITE" id="PS50196"/>
    </source>
</evidence>
<dbReference type="Gene3D" id="2.30.29.30">
    <property type="entry name" value="Pleckstrin-homology domain (PH domain)/Phosphotyrosine-binding domain (PTB)"/>
    <property type="match status" value="1"/>
</dbReference>
<dbReference type="PROSITE" id="PS50196">
    <property type="entry name" value="RANBD1"/>
    <property type="match status" value="1"/>
</dbReference>
<dbReference type="SUPFAM" id="SSF50729">
    <property type="entry name" value="PH domain-like"/>
    <property type="match status" value="1"/>
</dbReference>
<sequence length="1247" mass="129754">MSKRLQETQGGEERYGGSSGPASMDSKPQAATAAQLAKRKTHTRTPLSIATLLSKSNLHPSANFTSYNRYVTMLRGKTAKPSNPRIAQARKPSGSQRNSRANTPNATPNPFANQQQQPQSMPSFQQTAQNGGGGGFNFSAGGGVGNNPFAQQQQNGTPPPTSFQFGGAPSQPPAQQNGGGGMFGGNSAGFGSTFGSNNAQPQQNGFNPSTSSTFGNQNNTNSGFSFGQSNANQAQQNGATPSTNASFPTFGTQNTDNPFNGFGQSQQQTQSTPSTSFGGFGQGSQEQNGDKRAGTPTFGGFGQNNSSQSQTNGGGFGNNQTPQTATSSVFGSFGQQQNGETSQAQETPKANTNSLFSGAQQADTSKSMFGSTPQPEPSSDTNNGVFLGLDSSRASTVKPGMFTSGQSETPKPQSSNLFSFGQQNGTQAKEQETPKPSNPFANFQFGQSQQANATKGTNEQQTPKPSNNLFQFGQSQQQSSTTPGFKSGQSQSQQEDASMTTPGHTPQKPSMFGAQASNAPSETPAGQGKSLFDRVSTPATAQKSFTPSTSLFNPSAANNSEQAETPAAQSKGGLFERINRDEAPQTAQKQTSFTPSTNLFNKSAASAAATPSAAPWISHAPPAPQTTVTPPTPKASATSKTTNTQSNPRAELLKHLNEGLLRHLATQDVHSDWTSIMKYYTEKATELQANGTPASAQETQTSTASGSSNMFGSQSTPAASNNMFGSATPKAQAPSANMFGGAASQQTPKPTSSSNMFGQPPATAPVNNKRPALFEEDDGESSGPATEKRARSTEPINYPKLPDNASATSKLFQAALDKSATASPAPTADSASRPPSSSSGFAPSNASTTAPAGMPTFTAPTTSGGFLSAFGKKASAEEEKAKKKRKAEDYDSDDETEEQWEARDREEQAAKRKKIEEAAKGASGFMLPGSSRTSSEPETPMGAGKGLFDRVEQAPPATAPSKPSMFASQTPAEKSTSNMFGSKTPAATSSSNMFGNVSKENAGDAEKDKDATWKPNTPIKFGGSNTTDTGSTTPAAPPPKFGNLFGSAAPSSSTNHLNIPGSKPSLGFNFGNAQQSASRATTPGVTTDGEGASTAGEEEDAAPTEPQLEDQTALLEEEKEKEDLLFSIPIAKASKWDEKSDAESGEITNGWVEKGKGPIYVLKNKETGKVRVLLKIKPLGKAAMNFEVLKGADYAVQGASGKFVRGPFVDHLAFSNAGKPTSWMVQVGKKEDAEGLAGVLDGAAKGA</sequence>
<dbReference type="Pfam" id="PF00638">
    <property type="entry name" value="Ran_BP1"/>
    <property type="match status" value="1"/>
</dbReference>
<feature type="compositionally biased region" description="Polar residues" evidence="1">
    <location>
        <begin position="240"/>
        <end position="258"/>
    </location>
</feature>
<dbReference type="InterPro" id="IPR011993">
    <property type="entry name" value="PH-like_dom_sf"/>
</dbReference>
<dbReference type="GeneID" id="89925656"/>
<feature type="compositionally biased region" description="Polar residues" evidence="1">
    <location>
        <begin position="966"/>
        <end position="999"/>
    </location>
</feature>
<name>A0AAV9PCT3_9PEZI</name>
<evidence type="ECO:0000313" key="4">
    <source>
        <dbReference type="Proteomes" id="UP001337655"/>
    </source>
</evidence>
<feature type="compositionally biased region" description="Basic and acidic residues" evidence="1">
    <location>
        <begin position="900"/>
        <end position="919"/>
    </location>
</feature>
<feature type="compositionally biased region" description="Low complexity" evidence="1">
    <location>
        <begin position="261"/>
        <end position="277"/>
    </location>
</feature>
<gene>
    <name evidence="3" type="ORF">LTR77_004310</name>
</gene>
<dbReference type="EMBL" id="JAVRRT010000006">
    <property type="protein sequence ID" value="KAK5171166.1"/>
    <property type="molecule type" value="Genomic_DNA"/>
</dbReference>
<feature type="compositionally biased region" description="Polar residues" evidence="1">
    <location>
        <begin position="403"/>
        <end position="428"/>
    </location>
</feature>
<feature type="compositionally biased region" description="Polar residues" evidence="1">
    <location>
        <begin position="325"/>
        <end position="384"/>
    </location>
</feature>
<dbReference type="RefSeq" id="XP_064660194.1">
    <property type="nucleotide sequence ID" value="XM_064801564.1"/>
</dbReference>
<feature type="compositionally biased region" description="Polar residues" evidence="1">
    <location>
        <begin position="635"/>
        <end position="648"/>
    </location>
</feature>
<keyword evidence="4" id="KW-1185">Reference proteome</keyword>
<feature type="compositionally biased region" description="Acidic residues" evidence="1">
    <location>
        <begin position="890"/>
        <end position="899"/>
    </location>
</feature>
<proteinExistence type="predicted"/>
<protein>
    <recommendedName>
        <fullName evidence="2">RanBD1 domain-containing protein</fullName>
    </recommendedName>
</protein>
<feature type="compositionally biased region" description="Polar residues" evidence="1">
    <location>
        <begin position="537"/>
        <end position="563"/>
    </location>
</feature>
<comment type="caution">
    <text evidence="3">The sequence shown here is derived from an EMBL/GenBank/DDBJ whole genome shotgun (WGS) entry which is preliminary data.</text>
</comment>
<feature type="compositionally biased region" description="Polar residues" evidence="1">
    <location>
        <begin position="193"/>
        <end position="229"/>
    </location>
</feature>
<evidence type="ECO:0000256" key="1">
    <source>
        <dbReference type="SAM" id="MobiDB-lite"/>
    </source>
</evidence>
<feature type="compositionally biased region" description="Low complexity" evidence="1">
    <location>
        <begin position="819"/>
        <end position="848"/>
    </location>
</feature>
<feature type="compositionally biased region" description="Gly residues" evidence="1">
    <location>
        <begin position="177"/>
        <end position="188"/>
    </location>
</feature>
<dbReference type="InterPro" id="IPR053074">
    <property type="entry name" value="NPC_Nucleoporin"/>
</dbReference>
<feature type="region of interest" description="Disordered" evidence="1">
    <location>
        <begin position="75"/>
        <end position="575"/>
    </location>
</feature>
<dbReference type="AlphaFoldDB" id="A0AAV9PCT3"/>
<accession>A0AAV9PCT3</accession>
<feature type="region of interest" description="Disordered" evidence="1">
    <location>
        <begin position="611"/>
        <end position="648"/>
    </location>
</feature>
<feature type="region of interest" description="Disordered" evidence="1">
    <location>
        <begin position="689"/>
        <end position="1110"/>
    </location>
</feature>
<feature type="compositionally biased region" description="Basic and acidic residues" evidence="1">
    <location>
        <begin position="874"/>
        <end position="889"/>
    </location>
</feature>
<feature type="compositionally biased region" description="Low complexity" evidence="1">
    <location>
        <begin position="1022"/>
        <end position="1034"/>
    </location>
</feature>
<dbReference type="Proteomes" id="UP001337655">
    <property type="component" value="Unassembled WGS sequence"/>
</dbReference>
<feature type="compositionally biased region" description="Low complexity" evidence="1">
    <location>
        <begin position="230"/>
        <end position="239"/>
    </location>
</feature>
<feature type="region of interest" description="Disordered" evidence="1">
    <location>
        <begin position="1"/>
        <end position="45"/>
    </location>
</feature>
<dbReference type="InterPro" id="IPR000156">
    <property type="entry name" value="Ran_bind_dom"/>
</dbReference>
<feature type="compositionally biased region" description="Polar residues" evidence="1">
    <location>
        <begin position="481"/>
        <end position="508"/>
    </location>
</feature>
<dbReference type="PANTHER" id="PTHR38697">
    <property type="entry name" value="NUCLEAR PORE COMPLEX PROTEIN SIMILAR TO S. CEREVISIAE NUP2 (EUROFUNG)"/>
    <property type="match status" value="1"/>
</dbReference>
<feature type="compositionally biased region" description="Gly residues" evidence="1">
    <location>
        <begin position="130"/>
        <end position="145"/>
    </location>
</feature>